<accession>A0A0C3PQX4</accession>
<reference evidence="1 2" key="1">
    <citation type="submission" date="2014-04" db="EMBL/GenBank/DDBJ databases">
        <authorList>
            <consortium name="DOE Joint Genome Institute"/>
            <person name="Kuo A."/>
            <person name="Kohler A."/>
            <person name="Costa M.D."/>
            <person name="Nagy L.G."/>
            <person name="Floudas D."/>
            <person name="Copeland A."/>
            <person name="Barry K.W."/>
            <person name="Cichocki N."/>
            <person name="Veneault-Fourrey C."/>
            <person name="LaButti K."/>
            <person name="Lindquist E.A."/>
            <person name="Lipzen A."/>
            <person name="Lundell T."/>
            <person name="Morin E."/>
            <person name="Murat C."/>
            <person name="Sun H."/>
            <person name="Tunlid A."/>
            <person name="Henrissat B."/>
            <person name="Grigoriev I.V."/>
            <person name="Hibbett D.S."/>
            <person name="Martin F."/>
            <person name="Nordberg H.P."/>
            <person name="Cantor M.N."/>
            <person name="Hua S.X."/>
        </authorList>
    </citation>
    <scope>NUCLEOTIDE SEQUENCE [LARGE SCALE GENOMIC DNA]</scope>
    <source>
        <strain evidence="1 2">Marx 270</strain>
    </source>
</reference>
<reference evidence="2" key="2">
    <citation type="submission" date="2015-01" db="EMBL/GenBank/DDBJ databases">
        <title>Evolutionary Origins and Diversification of the Mycorrhizal Mutualists.</title>
        <authorList>
            <consortium name="DOE Joint Genome Institute"/>
            <consortium name="Mycorrhizal Genomics Consortium"/>
            <person name="Kohler A."/>
            <person name="Kuo A."/>
            <person name="Nagy L.G."/>
            <person name="Floudas D."/>
            <person name="Copeland A."/>
            <person name="Barry K.W."/>
            <person name="Cichocki N."/>
            <person name="Veneault-Fourrey C."/>
            <person name="LaButti K."/>
            <person name="Lindquist E.A."/>
            <person name="Lipzen A."/>
            <person name="Lundell T."/>
            <person name="Morin E."/>
            <person name="Murat C."/>
            <person name="Riley R."/>
            <person name="Ohm R."/>
            <person name="Sun H."/>
            <person name="Tunlid A."/>
            <person name="Henrissat B."/>
            <person name="Grigoriev I.V."/>
            <person name="Hibbett D.S."/>
            <person name="Martin F."/>
        </authorList>
    </citation>
    <scope>NUCLEOTIDE SEQUENCE [LARGE SCALE GENOMIC DNA]</scope>
    <source>
        <strain evidence="2">Marx 270</strain>
    </source>
</reference>
<evidence type="ECO:0000313" key="2">
    <source>
        <dbReference type="Proteomes" id="UP000054217"/>
    </source>
</evidence>
<dbReference type="InParanoid" id="A0A0C3PQX4"/>
<organism evidence="1 2">
    <name type="scientific">Pisolithus tinctorius Marx 270</name>
    <dbReference type="NCBI Taxonomy" id="870435"/>
    <lineage>
        <taxon>Eukaryota</taxon>
        <taxon>Fungi</taxon>
        <taxon>Dikarya</taxon>
        <taxon>Basidiomycota</taxon>
        <taxon>Agaricomycotina</taxon>
        <taxon>Agaricomycetes</taxon>
        <taxon>Agaricomycetidae</taxon>
        <taxon>Boletales</taxon>
        <taxon>Sclerodermatineae</taxon>
        <taxon>Pisolithaceae</taxon>
        <taxon>Pisolithus</taxon>
    </lineage>
</organism>
<name>A0A0C3PQX4_PISTI</name>
<protein>
    <submittedName>
        <fullName evidence="1">Uncharacterized protein</fullName>
    </submittedName>
</protein>
<dbReference type="Proteomes" id="UP000054217">
    <property type="component" value="Unassembled WGS sequence"/>
</dbReference>
<gene>
    <name evidence="1" type="ORF">M404DRAFT_995380</name>
</gene>
<dbReference type="EMBL" id="KN831951">
    <property type="protein sequence ID" value="KIO10949.1"/>
    <property type="molecule type" value="Genomic_DNA"/>
</dbReference>
<proteinExistence type="predicted"/>
<evidence type="ECO:0000313" key="1">
    <source>
        <dbReference type="EMBL" id="KIO10949.1"/>
    </source>
</evidence>
<dbReference type="HOGENOM" id="CLU_2997455_0_0_1"/>
<dbReference type="AlphaFoldDB" id="A0A0C3PQX4"/>
<keyword evidence="2" id="KW-1185">Reference proteome</keyword>
<sequence length="57" mass="5921">MGMPGFVSVSRNSIVVEVTLADVAGVAMPHNLASTTLPSTVQFDLAPQVSYIVCISV</sequence>